<dbReference type="AlphaFoldDB" id="A0A348B1E3"/>
<evidence type="ECO:0000313" key="1">
    <source>
        <dbReference type="EMBL" id="BBD71995.1"/>
    </source>
</evidence>
<gene>
    <name evidence="2" type="ORF">GCM10007116_07220</name>
    <name evidence="1" type="ORF">HS1genome_0384</name>
</gene>
<sequence length="140" mass="15508">MVSLDELEVLGRLKVGERELEVVSAPSPLDSRSWPEVREKLLTWRPQVVADVLELNGLACPVVGNRVILLDEETSAVLRELLSLFHPRAPPDVFASAVVGNVLNEMERQVGRAFTNEERVSVTLKLVMSLSLLVDLGVIR</sequence>
<reference evidence="3" key="2">
    <citation type="submission" date="2018-04" db="EMBL/GenBank/DDBJ databases">
        <title>Complete genome sequence of Sulfodiicoccus acidiphilus strain HS-1.</title>
        <authorList>
            <person name="Sakai H.D."/>
            <person name="Kurosawa N."/>
        </authorList>
    </citation>
    <scope>NUCLEOTIDE SEQUENCE [LARGE SCALE GENOMIC DNA]</scope>
    <source>
        <strain evidence="3">HS-1</strain>
    </source>
</reference>
<proteinExistence type="predicted"/>
<dbReference type="Proteomes" id="UP000616143">
    <property type="component" value="Unassembled WGS sequence"/>
</dbReference>
<evidence type="ECO:0000313" key="3">
    <source>
        <dbReference type="Proteomes" id="UP000276741"/>
    </source>
</evidence>
<protein>
    <submittedName>
        <fullName evidence="1">Uncharacterized protein</fullName>
    </submittedName>
</protein>
<dbReference type="RefSeq" id="WP_126449291.1">
    <property type="nucleotide sequence ID" value="NZ_AP018553.1"/>
</dbReference>
<keyword evidence="3" id="KW-1185">Reference proteome</keyword>
<accession>A0A348B1E3</accession>
<dbReference type="KEGG" id="sacd:HS1genome_0384"/>
<evidence type="ECO:0000313" key="2">
    <source>
        <dbReference type="EMBL" id="GGT91995.1"/>
    </source>
</evidence>
<reference evidence="2" key="1">
    <citation type="journal article" date="2014" name="Int. J. Syst. Evol. Microbiol.">
        <title>Complete genome sequence of Corynebacterium casei LMG S-19264T (=DSM 44701T), isolated from a smear-ripened cheese.</title>
        <authorList>
            <consortium name="US DOE Joint Genome Institute (JGI-PGF)"/>
            <person name="Walter F."/>
            <person name="Albersmeier A."/>
            <person name="Kalinowski J."/>
            <person name="Ruckert C."/>
        </authorList>
    </citation>
    <scope>NUCLEOTIDE SEQUENCE</scope>
    <source>
        <strain evidence="2">JCM 31740</strain>
    </source>
</reference>
<dbReference type="EMBL" id="AP018553">
    <property type="protein sequence ID" value="BBD71995.1"/>
    <property type="molecule type" value="Genomic_DNA"/>
</dbReference>
<reference evidence="2" key="4">
    <citation type="submission" date="2020-09" db="EMBL/GenBank/DDBJ databases">
        <authorList>
            <person name="Sun Q."/>
            <person name="Ohkuma M."/>
        </authorList>
    </citation>
    <scope>NUCLEOTIDE SEQUENCE</scope>
    <source>
        <strain evidence="2">JCM 31740</strain>
    </source>
</reference>
<dbReference type="EMBL" id="BMQS01000005">
    <property type="protein sequence ID" value="GGT91995.1"/>
    <property type="molecule type" value="Genomic_DNA"/>
</dbReference>
<dbReference type="Proteomes" id="UP000276741">
    <property type="component" value="Chromosome"/>
</dbReference>
<organism evidence="1 3">
    <name type="scientific">Sulfodiicoccus acidiphilus</name>
    <dbReference type="NCBI Taxonomy" id="1670455"/>
    <lineage>
        <taxon>Archaea</taxon>
        <taxon>Thermoproteota</taxon>
        <taxon>Thermoprotei</taxon>
        <taxon>Sulfolobales</taxon>
        <taxon>Sulfolobaceae</taxon>
        <taxon>Sulfodiicoccus</taxon>
    </lineage>
</organism>
<dbReference type="GeneID" id="38665887"/>
<name>A0A348B1E3_9CREN</name>
<reference evidence="1" key="3">
    <citation type="journal article" date="2019" name="BMC Res. Notes">
        <title>Complete genome sequence of the Sulfodiicoccus acidiphilus strain HS-1T, the first crenarchaeon that lacks polB3, isolated from an acidic hot spring in Ohwaku-dani, Hakone, Japan.</title>
        <authorList>
            <person name="Sakai H.D."/>
            <person name="Kurosawa N."/>
        </authorList>
    </citation>
    <scope>NUCLEOTIDE SEQUENCE</scope>
    <source>
        <strain evidence="1">HS-1</strain>
    </source>
</reference>